<keyword evidence="3" id="KW-1185">Reference proteome</keyword>
<dbReference type="AlphaFoldDB" id="A0A3E0VI26"/>
<dbReference type="Proteomes" id="UP000256486">
    <property type="component" value="Unassembled WGS sequence"/>
</dbReference>
<comment type="caution">
    <text evidence="2">The sequence shown here is derived from an EMBL/GenBank/DDBJ whole genome shotgun (WGS) entry which is preliminary data.</text>
</comment>
<feature type="domain" description="Type IV methyl-directed restriction enzyme EcoKMcrB subunit DNA-binding" evidence="1">
    <location>
        <begin position="38"/>
        <end position="180"/>
    </location>
</feature>
<protein>
    <recommendedName>
        <fullName evidence="1">Type IV methyl-directed restriction enzyme EcoKMcrB subunit DNA-binding domain-containing protein</fullName>
    </recommendedName>
</protein>
<evidence type="ECO:0000313" key="2">
    <source>
        <dbReference type="EMBL" id="RFA09040.1"/>
    </source>
</evidence>
<reference evidence="2 3" key="1">
    <citation type="submission" date="2017-04" db="EMBL/GenBank/DDBJ databases">
        <title>Comparative genome analysis of Subtercola boreus.</title>
        <authorList>
            <person name="Cho Y.-J."/>
            <person name="Cho A."/>
            <person name="Kim O.-S."/>
            <person name="Lee J.-I."/>
        </authorList>
    </citation>
    <scope>NUCLEOTIDE SEQUENCE [LARGE SCALE GENOMIC DNA]</scope>
    <source>
        <strain evidence="2 3">K300</strain>
    </source>
</reference>
<dbReference type="Pfam" id="PF12102">
    <property type="entry name" value="MrcB_N"/>
    <property type="match status" value="1"/>
</dbReference>
<dbReference type="Gene3D" id="3.30.920.90">
    <property type="match status" value="1"/>
</dbReference>
<evidence type="ECO:0000259" key="1">
    <source>
        <dbReference type="Pfam" id="PF12102"/>
    </source>
</evidence>
<dbReference type="RefSeq" id="WP_116414435.1">
    <property type="nucleotide sequence ID" value="NZ_NBWZ01000001.1"/>
</dbReference>
<evidence type="ECO:0000313" key="3">
    <source>
        <dbReference type="Proteomes" id="UP000256486"/>
    </source>
</evidence>
<accession>A0A3E0VI26</accession>
<name>A0A3E0VI26_9MICO</name>
<dbReference type="InterPro" id="IPR021961">
    <property type="entry name" value="McrB_DNA-bd"/>
</dbReference>
<dbReference type="EMBL" id="NBWZ01000001">
    <property type="protein sequence ID" value="RFA09040.1"/>
    <property type="molecule type" value="Genomic_DNA"/>
</dbReference>
<gene>
    <name evidence="2" type="ORF">B7R54_07230</name>
</gene>
<proteinExistence type="predicted"/>
<organism evidence="2 3">
    <name type="scientific">Subtercola boreus</name>
    <dbReference type="NCBI Taxonomy" id="120213"/>
    <lineage>
        <taxon>Bacteria</taxon>
        <taxon>Bacillati</taxon>
        <taxon>Actinomycetota</taxon>
        <taxon>Actinomycetes</taxon>
        <taxon>Micrococcales</taxon>
        <taxon>Microbacteriaceae</taxon>
        <taxon>Subtercola</taxon>
    </lineage>
</organism>
<sequence>MDIGEFLRAVSANFVKGAATNTSPAVKLLNTADEALSSHTPEGFLVKGSGGKGNTTTTPWVAFMDTDETIDPQTGMYLVYIFKPTLDEVVLTLNQGVSGLSKRLGTKVAKDQLLSDAALIRAGLSDTDLLGLEPVVDFRVSRFPQIGYSVANIAARTYRMANLPPEESLRLDLVRFVSLYGTALAVKRDLLLRQPGDLHVPSPRGYVKPNEWEREFRPKNHADYLQVFEQRTYVKTRKHELLIREFGELKSINALNPSTNVHPRDMTLIDGPEEWLVEAKVIRNGVVTDAVRGAIGQLFEYRYSFYSNQPPRMLALFSEPIGSYFMDLLESLGIASVSRTIDGWQYSPSCPQPWSSRQ</sequence>
<dbReference type="OrthoDB" id="4939521at2"/>